<feature type="compositionally biased region" description="Basic and acidic residues" evidence="1">
    <location>
        <begin position="243"/>
        <end position="252"/>
    </location>
</feature>
<evidence type="ECO:0000256" key="1">
    <source>
        <dbReference type="SAM" id="MobiDB-lite"/>
    </source>
</evidence>
<feature type="compositionally biased region" description="Low complexity" evidence="1">
    <location>
        <begin position="73"/>
        <end position="94"/>
    </location>
</feature>
<sequence>GHVRRSARPPAGAARRSPALGAAGTAARTVVGHPRRGWALQPDLRAHRRHVALGPAPPAARPRARDRPRHGSRAPAARRPGTDGPAGAPAAAAGRSGGHRRAVLRHGVRRRAGPARAPAARAARRGGRHGAGRRAGRRARPPAPPRPRAGRSRRPRTSRGLPRAAAAALVTSARGLAQPRPARAGPARRPARPGPAGQLGRRDRARRLPPRQRRRRPGARARRGRPRLGDGHPRRPARRRRLDGRVVGRDGRTGQPGRRGARGGPRLPGPRAPARGVRPAQRAGPRPAALVPRVRVLQDRGDLRGHPLPQPSGTDGRRGLRAPRRARPAPGRARSRCTGSSAPM</sequence>
<accession>A0A6J4LNY0</accession>
<proteinExistence type="predicted"/>
<feature type="compositionally biased region" description="Basic residues" evidence="1">
    <location>
        <begin position="97"/>
        <end position="113"/>
    </location>
</feature>
<feature type="compositionally biased region" description="Basic residues" evidence="1">
    <location>
        <begin position="148"/>
        <end position="157"/>
    </location>
</feature>
<name>A0A6J4LNY0_9ACTN</name>
<gene>
    <name evidence="2" type="ORF">AVDCRST_MAG07-2513</name>
</gene>
<dbReference type="AlphaFoldDB" id="A0A6J4LNY0"/>
<keyword evidence="2" id="KW-0808">Transferase</keyword>
<feature type="compositionally biased region" description="Low complexity" evidence="1">
    <location>
        <begin position="158"/>
        <end position="199"/>
    </location>
</feature>
<dbReference type="EMBL" id="CADCUB010000104">
    <property type="protein sequence ID" value="CAA9336852.1"/>
    <property type="molecule type" value="Genomic_DNA"/>
</dbReference>
<reference evidence="2" key="1">
    <citation type="submission" date="2020-02" db="EMBL/GenBank/DDBJ databases">
        <authorList>
            <person name="Meier V. D."/>
        </authorList>
    </citation>
    <scope>NUCLEOTIDE SEQUENCE</scope>
    <source>
        <strain evidence="2">AVDCRST_MAG07</strain>
    </source>
</reference>
<feature type="compositionally biased region" description="Basic residues" evidence="1">
    <location>
        <begin position="203"/>
        <end position="226"/>
    </location>
</feature>
<dbReference type="GO" id="GO:0016740">
    <property type="term" value="F:transferase activity"/>
    <property type="evidence" value="ECO:0007669"/>
    <property type="project" value="UniProtKB-KW"/>
</dbReference>
<feature type="compositionally biased region" description="Low complexity" evidence="1">
    <location>
        <begin position="8"/>
        <end position="32"/>
    </location>
</feature>
<feature type="non-terminal residue" evidence="2">
    <location>
        <position position="1"/>
    </location>
</feature>
<protein>
    <submittedName>
        <fullName evidence="2">Acyl-CoA dehydrogenase, putative phosphotransferase</fullName>
    </submittedName>
</protein>
<organism evidence="2">
    <name type="scientific">uncultured Frankineae bacterium</name>
    <dbReference type="NCBI Taxonomy" id="437475"/>
    <lineage>
        <taxon>Bacteria</taxon>
        <taxon>Bacillati</taxon>
        <taxon>Actinomycetota</taxon>
        <taxon>Actinomycetes</taxon>
        <taxon>Frankiales</taxon>
        <taxon>environmental samples</taxon>
    </lineage>
</organism>
<feature type="region of interest" description="Disordered" evidence="1">
    <location>
        <begin position="1"/>
        <end position="344"/>
    </location>
</feature>
<feature type="compositionally biased region" description="Basic residues" evidence="1">
    <location>
        <begin position="62"/>
        <end position="72"/>
    </location>
</feature>
<feature type="compositionally biased region" description="Low complexity" evidence="1">
    <location>
        <begin position="272"/>
        <end position="289"/>
    </location>
</feature>
<feature type="non-terminal residue" evidence="2">
    <location>
        <position position="344"/>
    </location>
</feature>
<feature type="compositionally biased region" description="Basic residues" evidence="1">
    <location>
        <begin position="122"/>
        <end position="140"/>
    </location>
</feature>
<evidence type="ECO:0000313" key="2">
    <source>
        <dbReference type="EMBL" id="CAA9336852.1"/>
    </source>
</evidence>
<feature type="compositionally biased region" description="Basic and acidic residues" evidence="1">
    <location>
        <begin position="296"/>
        <end position="305"/>
    </location>
</feature>